<reference evidence="1" key="1">
    <citation type="journal article" date="2021" name="Proc. Natl. Acad. Sci. U.S.A.">
        <title>A Catalog of Tens of Thousands of Viruses from Human Metagenomes Reveals Hidden Associations with Chronic Diseases.</title>
        <authorList>
            <person name="Tisza M.J."/>
            <person name="Buck C.B."/>
        </authorList>
    </citation>
    <scope>NUCLEOTIDE SEQUENCE</scope>
    <source>
        <strain evidence="1">Ctk6V34</strain>
    </source>
</reference>
<protein>
    <submittedName>
        <fullName evidence="1">HicB family</fullName>
    </submittedName>
</protein>
<proteinExistence type="predicted"/>
<evidence type="ECO:0000313" key="1">
    <source>
        <dbReference type="EMBL" id="DAG01305.1"/>
    </source>
</evidence>
<accession>A0A8S5V3I5</accession>
<name>A0A8S5V3I5_9CAUD</name>
<organism evidence="1">
    <name type="scientific">Myoviridae sp. ctk6V34</name>
    <dbReference type="NCBI Taxonomy" id="2825164"/>
    <lineage>
        <taxon>Viruses</taxon>
        <taxon>Duplodnaviria</taxon>
        <taxon>Heunggongvirae</taxon>
        <taxon>Uroviricota</taxon>
        <taxon>Caudoviricetes</taxon>
    </lineage>
</organism>
<sequence length="106" mass="11971">MEKRTEKIYMKVLPSVKAMAAERAAEEGRTLSNYIENLIKKGGSTMEVLKEDLVLRKEGIYWTLYLGDYQCGCGFLEDMTELLEEVGKRLDAGESVGEIAADFEPR</sequence>
<dbReference type="EMBL" id="BK016190">
    <property type="protein sequence ID" value="DAG01305.1"/>
    <property type="molecule type" value="Genomic_DNA"/>
</dbReference>